<evidence type="ECO:0000256" key="1">
    <source>
        <dbReference type="SAM" id="MobiDB-lite"/>
    </source>
</evidence>
<name>A0A3N0Y368_ANAGA</name>
<evidence type="ECO:0000313" key="3">
    <source>
        <dbReference type="Proteomes" id="UP000281406"/>
    </source>
</evidence>
<dbReference type="EMBL" id="RJVU01053127">
    <property type="protein sequence ID" value="ROL40633.1"/>
    <property type="molecule type" value="Genomic_DNA"/>
</dbReference>
<feature type="region of interest" description="Disordered" evidence="1">
    <location>
        <begin position="56"/>
        <end position="80"/>
    </location>
</feature>
<gene>
    <name evidence="2" type="ORF">DPX16_9627</name>
</gene>
<dbReference type="AlphaFoldDB" id="A0A3N0Y368"/>
<dbReference type="Proteomes" id="UP000281406">
    <property type="component" value="Unassembled WGS sequence"/>
</dbReference>
<proteinExistence type="predicted"/>
<organism evidence="2 3">
    <name type="scientific">Anabarilius grahami</name>
    <name type="common">Kanglang fish</name>
    <name type="synonym">Barilius grahami</name>
    <dbReference type="NCBI Taxonomy" id="495550"/>
    <lineage>
        <taxon>Eukaryota</taxon>
        <taxon>Metazoa</taxon>
        <taxon>Chordata</taxon>
        <taxon>Craniata</taxon>
        <taxon>Vertebrata</taxon>
        <taxon>Euteleostomi</taxon>
        <taxon>Actinopterygii</taxon>
        <taxon>Neopterygii</taxon>
        <taxon>Teleostei</taxon>
        <taxon>Ostariophysi</taxon>
        <taxon>Cypriniformes</taxon>
        <taxon>Xenocyprididae</taxon>
        <taxon>Xenocypridinae</taxon>
        <taxon>Xenocypridinae incertae sedis</taxon>
        <taxon>Anabarilius</taxon>
    </lineage>
</organism>
<reference evidence="2 3" key="1">
    <citation type="submission" date="2018-10" db="EMBL/GenBank/DDBJ databases">
        <title>Genome assembly for a Yunnan-Guizhou Plateau 3E fish, Anabarilius grahami (Regan), and its evolutionary and genetic applications.</title>
        <authorList>
            <person name="Jiang W."/>
        </authorList>
    </citation>
    <scope>NUCLEOTIDE SEQUENCE [LARGE SCALE GENOMIC DNA]</scope>
    <source>
        <strain evidence="2">AG-KIZ</strain>
        <tissue evidence="2">Muscle</tissue>
    </source>
</reference>
<keyword evidence="3" id="KW-1185">Reference proteome</keyword>
<comment type="caution">
    <text evidence="2">The sequence shown here is derived from an EMBL/GenBank/DDBJ whole genome shotgun (WGS) entry which is preliminary data.</text>
</comment>
<protein>
    <submittedName>
        <fullName evidence="2">Uncharacterized protein</fullName>
    </submittedName>
</protein>
<evidence type="ECO:0000313" key="2">
    <source>
        <dbReference type="EMBL" id="ROL40633.1"/>
    </source>
</evidence>
<accession>A0A3N0Y368</accession>
<sequence>MARLAVAKCHFPQLGGTCHLCLQDGNTTWRYLNGSNRRNESEQFHVKEGGAHLLLHYRHGPMGPASETAEPDHPPANAVS</sequence>